<dbReference type="InterPro" id="IPR008271">
    <property type="entry name" value="Ser/Thr_kinase_AS"/>
</dbReference>
<dbReference type="PANTHER" id="PTHR24348">
    <property type="entry name" value="SERINE/THREONINE-PROTEIN KINASE UNC-51-RELATED"/>
    <property type="match status" value="1"/>
</dbReference>
<evidence type="ECO:0000256" key="4">
    <source>
        <dbReference type="ARBA" id="ARBA00022840"/>
    </source>
</evidence>
<dbReference type="Gene3D" id="1.10.510.10">
    <property type="entry name" value="Transferase(Phosphotransferase) domain 1"/>
    <property type="match status" value="1"/>
</dbReference>
<dbReference type="Pfam" id="PF00069">
    <property type="entry name" value="Pkinase"/>
    <property type="match status" value="1"/>
</dbReference>
<dbReference type="SMART" id="SM00220">
    <property type="entry name" value="S_TKc"/>
    <property type="match status" value="1"/>
</dbReference>
<dbReference type="EMBL" id="DTFF01000043">
    <property type="protein sequence ID" value="HGI87724.1"/>
    <property type="molecule type" value="Genomic_DNA"/>
</dbReference>
<evidence type="ECO:0000313" key="6">
    <source>
        <dbReference type="EMBL" id="HGI87724.1"/>
    </source>
</evidence>
<evidence type="ECO:0000256" key="1">
    <source>
        <dbReference type="ARBA" id="ARBA00022679"/>
    </source>
</evidence>
<evidence type="ECO:0000256" key="3">
    <source>
        <dbReference type="ARBA" id="ARBA00022777"/>
    </source>
</evidence>
<dbReference type="PROSITE" id="PS50011">
    <property type="entry name" value="PROTEIN_KINASE_DOM"/>
    <property type="match status" value="1"/>
</dbReference>
<accession>A0A7C4FE12</accession>
<evidence type="ECO:0000259" key="5">
    <source>
        <dbReference type="PROSITE" id="PS50011"/>
    </source>
</evidence>
<keyword evidence="4" id="KW-0067">ATP-binding</keyword>
<dbReference type="PROSITE" id="PS00108">
    <property type="entry name" value="PROTEIN_KINASE_ST"/>
    <property type="match status" value="1"/>
</dbReference>
<dbReference type="InterPro" id="IPR000719">
    <property type="entry name" value="Prot_kinase_dom"/>
</dbReference>
<feature type="domain" description="Protein kinase" evidence="5">
    <location>
        <begin position="159"/>
        <end position="465"/>
    </location>
</feature>
<dbReference type="PANTHER" id="PTHR24348:SF22">
    <property type="entry name" value="NON-SPECIFIC SERINE_THREONINE PROTEIN KINASE"/>
    <property type="match status" value="1"/>
</dbReference>
<dbReference type="GO" id="GO:0004674">
    <property type="term" value="F:protein serine/threonine kinase activity"/>
    <property type="evidence" value="ECO:0007669"/>
    <property type="project" value="InterPro"/>
</dbReference>
<keyword evidence="3 6" id="KW-0418">Kinase</keyword>
<dbReference type="GO" id="GO:0005829">
    <property type="term" value="C:cytosol"/>
    <property type="evidence" value="ECO:0007669"/>
    <property type="project" value="TreeGrafter"/>
</dbReference>
<dbReference type="GO" id="GO:0000407">
    <property type="term" value="C:phagophore assembly site"/>
    <property type="evidence" value="ECO:0007669"/>
    <property type="project" value="TreeGrafter"/>
</dbReference>
<dbReference type="GO" id="GO:0016020">
    <property type="term" value="C:membrane"/>
    <property type="evidence" value="ECO:0007669"/>
    <property type="project" value="TreeGrafter"/>
</dbReference>
<keyword evidence="2" id="KW-0547">Nucleotide-binding</keyword>
<dbReference type="AlphaFoldDB" id="A0A7C4FE12"/>
<keyword evidence="1" id="KW-0808">Transferase</keyword>
<organism evidence="6">
    <name type="scientific">Ignisphaera aggregans</name>
    <dbReference type="NCBI Taxonomy" id="334771"/>
    <lineage>
        <taxon>Archaea</taxon>
        <taxon>Thermoproteota</taxon>
        <taxon>Thermoprotei</taxon>
        <taxon>Desulfurococcales</taxon>
        <taxon>Desulfurococcaceae</taxon>
        <taxon>Ignisphaera</taxon>
    </lineage>
</organism>
<comment type="caution">
    <text evidence="6">The sequence shown here is derived from an EMBL/GenBank/DDBJ whole genome shotgun (WGS) entry which is preliminary data.</text>
</comment>
<sequence length="513" mass="57648">MVLRLCREVDELSTLLLGNPEVLAQLLLSKNRKTIAYSVGVANKLHDNIISKFDLCSEDRVCYVRITVGDKYVLRVLTVRDVIVAASKEVGEKVELAGLKAFEELEKALKGDNVIKVVIEEIGVENLGVELVNRLRDCYSKAVKDFIAIWMNKGVYGYAVDSVLSDKGAYMYVFKARNTAMGTQHVLKIVREDVVLAGRHMDYLRGYAQAFLALSVMQKDLEMLLSVRGLNERLAERLIKFRKNIVLPIAIIVPSNGASITKYITSPPAVVEEYGSLGDLESYVKEGRRVSYEEGMYIFYHITGAVALTHSVAIPHLDIKPRNVILFGDSTEPFGYTVKINDFSGSLNIPGRGWELRRITPAYADPLAIITGFGDYDYDVYSIAMTIIYTLTSSIPKHRLYLNTLLLNNLYNLGLPLPPLSEEEQDLRIFAEKVSETIASHSREKLGEVLQKMSSDVAKLDEKYIATSLRDIPKNIMLILFKGLSLKKEDRYRNAIELYVDLGKALQGAFKWL</sequence>
<dbReference type="SUPFAM" id="SSF56112">
    <property type="entry name" value="Protein kinase-like (PK-like)"/>
    <property type="match status" value="1"/>
</dbReference>
<dbReference type="InterPro" id="IPR045269">
    <property type="entry name" value="Atg1-like"/>
</dbReference>
<name>A0A7C4FE12_9CREN</name>
<gene>
    <name evidence="6" type="ORF">ENV14_04950</name>
</gene>
<dbReference type="InterPro" id="IPR011009">
    <property type="entry name" value="Kinase-like_dom_sf"/>
</dbReference>
<reference evidence="6" key="1">
    <citation type="journal article" date="2020" name="mSystems">
        <title>Genome- and Community-Level Interaction Insights into Carbon Utilization and Element Cycling Functions of Hydrothermarchaeota in Hydrothermal Sediment.</title>
        <authorList>
            <person name="Zhou Z."/>
            <person name="Liu Y."/>
            <person name="Xu W."/>
            <person name="Pan J."/>
            <person name="Luo Z.H."/>
            <person name="Li M."/>
        </authorList>
    </citation>
    <scope>NUCLEOTIDE SEQUENCE [LARGE SCALE GENOMIC DNA]</scope>
    <source>
        <strain evidence="6">SpSt-732</strain>
    </source>
</reference>
<dbReference type="GO" id="GO:0005776">
    <property type="term" value="C:autophagosome"/>
    <property type="evidence" value="ECO:0007669"/>
    <property type="project" value="TreeGrafter"/>
</dbReference>
<evidence type="ECO:0000256" key="2">
    <source>
        <dbReference type="ARBA" id="ARBA00022741"/>
    </source>
</evidence>
<dbReference type="GO" id="GO:0005524">
    <property type="term" value="F:ATP binding"/>
    <property type="evidence" value="ECO:0007669"/>
    <property type="project" value="UniProtKB-KW"/>
</dbReference>
<proteinExistence type="predicted"/>
<protein>
    <submittedName>
        <fullName evidence="6">Protein kinase family protein</fullName>
    </submittedName>
</protein>